<organism evidence="3 4">
    <name type="scientific">Candidozyma haemuli</name>
    <dbReference type="NCBI Taxonomy" id="45357"/>
    <lineage>
        <taxon>Eukaryota</taxon>
        <taxon>Fungi</taxon>
        <taxon>Dikarya</taxon>
        <taxon>Ascomycota</taxon>
        <taxon>Saccharomycotina</taxon>
        <taxon>Pichiomycetes</taxon>
        <taxon>Metschnikowiaceae</taxon>
        <taxon>Candidozyma</taxon>
    </lineage>
</organism>
<evidence type="ECO:0000256" key="1">
    <source>
        <dbReference type="SAM" id="MobiDB-lite"/>
    </source>
</evidence>
<reference evidence="3 4" key="1">
    <citation type="submission" date="2017-12" db="EMBL/GenBank/DDBJ databases">
        <title>Genome Sequence of a Multidrug-Resistant Candida haemulonii Isolate from a Patient with Chronic Leg Ulcers in Israel.</title>
        <authorList>
            <person name="Chow N.A."/>
            <person name="Gade L."/>
            <person name="Batra D."/>
            <person name="Rowe L.A."/>
            <person name="Ben-Ami R."/>
            <person name="Loparev V.N."/>
            <person name="Litvintseva A.P."/>
        </authorList>
    </citation>
    <scope>NUCLEOTIDE SEQUENCE [LARGE SCALE GENOMIC DNA]</scope>
    <source>
        <strain evidence="3 4">B11899</strain>
    </source>
</reference>
<dbReference type="OrthoDB" id="541883at2759"/>
<dbReference type="InterPro" id="IPR017210">
    <property type="entry name" value="APP1"/>
</dbReference>
<dbReference type="PIRSF" id="PIRSF037464">
    <property type="entry name" value="UCP037464_APP1"/>
    <property type="match status" value="1"/>
</dbReference>
<feature type="compositionally biased region" description="Low complexity" evidence="1">
    <location>
        <begin position="9"/>
        <end position="30"/>
    </location>
</feature>
<dbReference type="STRING" id="45357.A0A2V1ATX7"/>
<sequence length="625" mass="69241">MSDPNSYASSSGTPPSSSPSPSSIPATPTSRRQRLLGFARATRDTYIPKITTSVSSFASGIGSRAIEYDEYGMVASLPSNTQFTLYPSYTRKIDGKYIVTVRGWMWCPGNMSRKNRLVLSLAKQVTRSNDDTAQVAVDRLEHDPTLSQNIATEDESDSASISTSASNGSGATSASSQSRDSDARLRSRLSSFLARSIPNAGLAIVVGAADSSKATELRSVSVVTDPNGHFKAEIDVSYAPSVVQVVSKIDEAVCAFQEIHHVEYNGYGVISDIDDTVKLTGVIGDKRELMRRLLLGEIESWEIKAVVSWFNNIHARFNATFFYVSNSPWQFFNVIQEYVPQVQLPPGSFHLKQYTGNIISSLMEPSSSRKKTSLSKILNDFPEKLFICVGDSGEHDFEAYVDLAVSYPSQVRGIYIRAVEDSLSDVDDSNILKEMKRLLREWKRKQSPKVTEKKPKAPLDDLIDLSDGSSSASNATEKTVTPVKKPPPAIPKKPSALKGSTVNKVPPLPERRYLQGSSTDTKVLHEHIAEQRGETPPPLPRRTTSPATFEDHADNLDHQINLLRIHDISSYYELEDYDKKGAIWLQRLTKALELLDGAGVDIAFFEDHEKTFFAETMTYLDRQRH</sequence>
<dbReference type="GO" id="GO:0030479">
    <property type="term" value="C:actin cortical patch"/>
    <property type="evidence" value="ECO:0007669"/>
    <property type="project" value="TreeGrafter"/>
</dbReference>
<keyword evidence="4" id="KW-1185">Reference proteome</keyword>
<dbReference type="AlphaFoldDB" id="A0A2V1ATX7"/>
<dbReference type="EMBL" id="PKFO01000005">
    <property type="protein sequence ID" value="PVH21222.1"/>
    <property type="molecule type" value="Genomic_DNA"/>
</dbReference>
<dbReference type="GO" id="GO:0008195">
    <property type="term" value="F:phosphatidate phosphatase activity"/>
    <property type="evidence" value="ECO:0007669"/>
    <property type="project" value="InterPro"/>
</dbReference>
<evidence type="ECO:0000259" key="2">
    <source>
        <dbReference type="Pfam" id="PF09949"/>
    </source>
</evidence>
<dbReference type="PANTHER" id="PTHR28208:SF3">
    <property type="entry name" value="PHOSPHATIDATE PHOSPHATASE APP1"/>
    <property type="match status" value="1"/>
</dbReference>
<evidence type="ECO:0000313" key="4">
    <source>
        <dbReference type="Proteomes" id="UP000244309"/>
    </source>
</evidence>
<dbReference type="RefSeq" id="XP_025342162.1">
    <property type="nucleotide sequence ID" value="XM_025483947.1"/>
</dbReference>
<dbReference type="Pfam" id="PF09949">
    <property type="entry name" value="APP1_cat"/>
    <property type="match status" value="1"/>
</dbReference>
<feature type="region of interest" description="Disordered" evidence="1">
    <location>
        <begin position="1"/>
        <end position="31"/>
    </location>
</feature>
<comment type="caution">
    <text evidence="3">The sequence shown here is derived from an EMBL/GenBank/DDBJ whole genome shotgun (WGS) entry which is preliminary data.</text>
</comment>
<dbReference type="InterPro" id="IPR019236">
    <property type="entry name" value="APP1_cat"/>
</dbReference>
<gene>
    <name evidence="3" type="ORF">CXQ85_000190</name>
</gene>
<name>A0A2V1ATX7_9ASCO</name>
<dbReference type="GeneID" id="37005523"/>
<dbReference type="Proteomes" id="UP000244309">
    <property type="component" value="Unassembled WGS sequence"/>
</dbReference>
<evidence type="ECO:0000313" key="3">
    <source>
        <dbReference type="EMBL" id="PVH21222.1"/>
    </source>
</evidence>
<dbReference type="InterPro" id="IPR052935">
    <property type="entry name" value="Mg2+_PAP"/>
</dbReference>
<feature type="region of interest" description="Disordered" evidence="1">
    <location>
        <begin position="141"/>
        <end position="181"/>
    </location>
</feature>
<feature type="region of interest" description="Disordered" evidence="1">
    <location>
        <begin position="444"/>
        <end position="513"/>
    </location>
</feature>
<feature type="compositionally biased region" description="Basic and acidic residues" evidence="1">
    <location>
        <begin position="450"/>
        <end position="459"/>
    </location>
</feature>
<accession>A0A2V1ATX7</accession>
<feature type="domain" description="Phosphatidate phosphatase APP1 catalytic" evidence="2">
    <location>
        <begin position="267"/>
        <end position="417"/>
    </location>
</feature>
<protein>
    <recommendedName>
        <fullName evidence="2">Phosphatidate phosphatase APP1 catalytic domain-containing protein</fullName>
    </recommendedName>
</protein>
<dbReference type="VEuPathDB" id="FungiDB:CXQ85_000190"/>
<dbReference type="PANTHER" id="PTHR28208">
    <property type="entry name" value="PHOSPHATIDATE PHOSPHATASE APP1"/>
    <property type="match status" value="1"/>
</dbReference>
<feature type="compositionally biased region" description="Low complexity" evidence="1">
    <location>
        <begin position="158"/>
        <end position="178"/>
    </location>
</feature>
<proteinExistence type="predicted"/>